<evidence type="ECO:0000256" key="2">
    <source>
        <dbReference type="ARBA" id="ARBA00022692"/>
    </source>
</evidence>
<feature type="transmembrane region" description="Helical" evidence="5">
    <location>
        <begin position="162"/>
        <end position="180"/>
    </location>
</feature>
<comment type="caution">
    <text evidence="7">The sequence shown here is derived from an EMBL/GenBank/DDBJ whole genome shotgun (WGS) entry which is preliminary data.</text>
</comment>
<evidence type="ECO:0000259" key="6">
    <source>
        <dbReference type="Pfam" id="PF01694"/>
    </source>
</evidence>
<evidence type="ECO:0000256" key="1">
    <source>
        <dbReference type="ARBA" id="ARBA00004141"/>
    </source>
</evidence>
<dbReference type="Proteomes" id="UP000240542">
    <property type="component" value="Unassembled WGS sequence"/>
</dbReference>
<dbReference type="AlphaFoldDB" id="A0A2P8DGB7"/>
<dbReference type="InterPro" id="IPR050925">
    <property type="entry name" value="Rhomboid_protease_S54"/>
</dbReference>
<dbReference type="InterPro" id="IPR035952">
    <property type="entry name" value="Rhomboid-like_sf"/>
</dbReference>
<organism evidence="7 8">
    <name type="scientific">Murinocardiopsis flavida</name>
    <dbReference type="NCBI Taxonomy" id="645275"/>
    <lineage>
        <taxon>Bacteria</taxon>
        <taxon>Bacillati</taxon>
        <taxon>Actinomycetota</taxon>
        <taxon>Actinomycetes</taxon>
        <taxon>Streptosporangiales</taxon>
        <taxon>Nocardiopsidaceae</taxon>
        <taxon>Murinocardiopsis</taxon>
    </lineage>
</organism>
<accession>A0A2P8DGB7</accession>
<evidence type="ECO:0000313" key="8">
    <source>
        <dbReference type="Proteomes" id="UP000240542"/>
    </source>
</evidence>
<feature type="domain" description="Peptidase S54 rhomboid" evidence="6">
    <location>
        <begin position="71"/>
        <end position="207"/>
    </location>
</feature>
<dbReference type="SUPFAM" id="SSF144091">
    <property type="entry name" value="Rhomboid-like"/>
    <property type="match status" value="1"/>
</dbReference>
<feature type="transmembrane region" description="Helical" evidence="5">
    <location>
        <begin position="134"/>
        <end position="155"/>
    </location>
</feature>
<comment type="subcellular location">
    <subcellularLocation>
        <location evidence="1">Membrane</location>
        <topology evidence="1">Multi-pass membrane protein</topology>
    </subcellularLocation>
</comment>
<dbReference type="GO" id="GO:0016020">
    <property type="term" value="C:membrane"/>
    <property type="evidence" value="ECO:0007669"/>
    <property type="project" value="UniProtKB-SubCell"/>
</dbReference>
<dbReference type="Pfam" id="PF01694">
    <property type="entry name" value="Rhomboid"/>
    <property type="match status" value="1"/>
</dbReference>
<dbReference type="PANTHER" id="PTHR43731">
    <property type="entry name" value="RHOMBOID PROTEASE"/>
    <property type="match status" value="1"/>
</dbReference>
<dbReference type="PANTHER" id="PTHR43731:SF9">
    <property type="entry name" value="SLR1461 PROTEIN"/>
    <property type="match status" value="1"/>
</dbReference>
<keyword evidence="8" id="KW-1185">Reference proteome</keyword>
<feature type="transmembrane region" description="Helical" evidence="5">
    <location>
        <begin position="110"/>
        <end position="128"/>
    </location>
</feature>
<evidence type="ECO:0000256" key="5">
    <source>
        <dbReference type="SAM" id="Phobius"/>
    </source>
</evidence>
<keyword evidence="4 5" id="KW-0472">Membrane</keyword>
<feature type="transmembrane region" description="Helical" evidence="5">
    <location>
        <begin position="34"/>
        <end position="55"/>
    </location>
</feature>
<keyword evidence="2 5" id="KW-0812">Transmembrane</keyword>
<dbReference type="EMBL" id="PYGA01000012">
    <property type="protein sequence ID" value="PSK96248.1"/>
    <property type="molecule type" value="Genomic_DNA"/>
</dbReference>
<keyword evidence="3 5" id="KW-1133">Transmembrane helix</keyword>
<evidence type="ECO:0000313" key="7">
    <source>
        <dbReference type="EMBL" id="PSK96248.1"/>
    </source>
</evidence>
<feature type="transmembrane region" description="Helical" evidence="5">
    <location>
        <begin position="186"/>
        <end position="205"/>
    </location>
</feature>
<dbReference type="Gene3D" id="1.20.1540.10">
    <property type="entry name" value="Rhomboid-like"/>
    <property type="match status" value="1"/>
</dbReference>
<evidence type="ECO:0000256" key="3">
    <source>
        <dbReference type="ARBA" id="ARBA00022989"/>
    </source>
</evidence>
<gene>
    <name evidence="7" type="ORF">CLV63_112131</name>
</gene>
<feature type="transmembrane region" description="Helical" evidence="5">
    <location>
        <begin position="75"/>
        <end position="98"/>
    </location>
</feature>
<dbReference type="GO" id="GO:0004252">
    <property type="term" value="F:serine-type endopeptidase activity"/>
    <property type="evidence" value="ECO:0007669"/>
    <property type="project" value="InterPro"/>
</dbReference>
<dbReference type="InterPro" id="IPR022764">
    <property type="entry name" value="Peptidase_S54_rhomboid_dom"/>
</dbReference>
<evidence type="ECO:0000256" key="4">
    <source>
        <dbReference type="ARBA" id="ARBA00023136"/>
    </source>
</evidence>
<name>A0A2P8DGB7_9ACTN</name>
<proteinExistence type="predicted"/>
<sequence>MSIALAPQLPAPRSRTAGRLSHTVENVTQSRIRAILTVVALTALMWVLEIFDLITGNALDTFGIRPRTFDDVYTIFTAPFLHYGFDHLIANSVPMLVLGSLVAFSGIGRFAGASLIIILVSGIGVWFTSPPGSITLGASGLIFGYFGFLVLRGIIERKTIDIVIMICVVLFYGAMIWGALPGQEGISWQAHLFGFIGGLLSAYLLPRRDQPRPFPATTPGPYAY</sequence>
<protein>
    <submittedName>
        <fullName evidence="7">Rhomboid family protein</fullName>
    </submittedName>
</protein>
<reference evidence="7 8" key="1">
    <citation type="submission" date="2018-03" db="EMBL/GenBank/DDBJ databases">
        <title>Genomic Encyclopedia of Archaeal and Bacterial Type Strains, Phase II (KMG-II): from individual species to whole genera.</title>
        <authorList>
            <person name="Goeker M."/>
        </authorList>
    </citation>
    <scope>NUCLEOTIDE SEQUENCE [LARGE SCALE GENOMIC DNA]</scope>
    <source>
        <strain evidence="7 8">DSM 45312</strain>
    </source>
</reference>